<evidence type="ECO:0000313" key="1">
    <source>
        <dbReference type="EMBL" id="GIT97049.1"/>
    </source>
</evidence>
<organism evidence="1 2">
    <name type="scientific">Jannaschia pagri</name>
    <dbReference type="NCBI Taxonomy" id="2829797"/>
    <lineage>
        <taxon>Bacteria</taxon>
        <taxon>Pseudomonadati</taxon>
        <taxon>Pseudomonadota</taxon>
        <taxon>Alphaproteobacteria</taxon>
        <taxon>Rhodobacterales</taxon>
        <taxon>Roseobacteraceae</taxon>
        <taxon>Jannaschia</taxon>
    </lineage>
</organism>
<proteinExistence type="predicted"/>
<dbReference type="InterPro" id="IPR011044">
    <property type="entry name" value="Quino_amine_DH_bsu"/>
</dbReference>
<comment type="caution">
    <text evidence="1">The sequence shown here is derived from an EMBL/GenBank/DDBJ whole genome shotgun (WGS) entry which is preliminary data.</text>
</comment>
<dbReference type="Proteomes" id="UP000786693">
    <property type="component" value="Unassembled WGS sequence"/>
</dbReference>
<dbReference type="RefSeq" id="WP_220750533.1">
    <property type="nucleotide sequence ID" value="NZ_BPFH01000010.1"/>
</dbReference>
<evidence type="ECO:0000313" key="2">
    <source>
        <dbReference type="Proteomes" id="UP000786693"/>
    </source>
</evidence>
<dbReference type="InterPro" id="IPR015943">
    <property type="entry name" value="WD40/YVTN_repeat-like_dom_sf"/>
</dbReference>
<evidence type="ECO:0008006" key="3">
    <source>
        <dbReference type="Google" id="ProtNLM"/>
    </source>
</evidence>
<dbReference type="SUPFAM" id="SSF50969">
    <property type="entry name" value="YVTN repeat-like/Quinoprotein amine dehydrogenase"/>
    <property type="match status" value="1"/>
</dbReference>
<sequence>MGLARFCQVVLFGAFVVTAPPLVAQTEVETRLATFMSKDFARQAADALAEGDLEQARFFALAGLPADAARVDPGLFPEALAALDEVRRSYTLDLPVTNAVQVAISPDRTRLTTGPMMPAMGADGIDNQDAFHLWDATTGEVLHDLLPSDMTASIGAGMPPAVFSDDGAFVAATSSQDGAVYIWETATGTQVGRVPVMERDFPALSFQFDRSSRYLVAGVSPNRGALLVFDTDTRDTVQFGSGVSPIGMLHVDPSDRDGPGLVFLSRDLNGALDRVDLARVTAAWALQPIATDLKGAMMEVAIDGTTGRMAIRGEDFTVRVLEPSGDIIREFDPSEIGTFPSMAFSKDGSAIRFDDYEAPSVLIDLKTGDALDLDADDGEWHRLVVRSLEGRPMGEVSWREPRVRIMDDLPGWLERQTDLLSDDNRARLTAERVSY</sequence>
<keyword evidence="2" id="KW-1185">Reference proteome</keyword>
<name>A0ABQ4NS20_9RHOB</name>
<dbReference type="Gene3D" id="2.130.10.10">
    <property type="entry name" value="YVTN repeat-like/Quinoprotein amine dehydrogenase"/>
    <property type="match status" value="1"/>
</dbReference>
<gene>
    <name evidence="1" type="ORF">JANAI62_36720</name>
</gene>
<accession>A0ABQ4NS20</accession>
<dbReference type="EMBL" id="BPFH01000010">
    <property type="protein sequence ID" value="GIT97049.1"/>
    <property type="molecule type" value="Genomic_DNA"/>
</dbReference>
<protein>
    <recommendedName>
        <fullName evidence="3">WD40 repeat domain-containing protein</fullName>
    </recommendedName>
</protein>
<reference evidence="1 2" key="1">
    <citation type="submission" date="2021-05" db="EMBL/GenBank/DDBJ databases">
        <title>Bacteria Genome sequencing.</title>
        <authorList>
            <person name="Takabe Y."/>
            <person name="Nakajima Y."/>
            <person name="Suzuki S."/>
            <person name="Shiozaki T."/>
        </authorList>
    </citation>
    <scope>NUCLEOTIDE SEQUENCE [LARGE SCALE GENOMIC DNA]</scope>
    <source>
        <strain evidence="1 2">AI_62</strain>
    </source>
</reference>